<dbReference type="EMBL" id="CAFBLQ010000040">
    <property type="protein sequence ID" value="CAB4866708.1"/>
    <property type="molecule type" value="Genomic_DNA"/>
</dbReference>
<dbReference type="SUPFAM" id="SSF56112">
    <property type="entry name" value="Protein kinase-like (PK-like)"/>
    <property type="match status" value="1"/>
</dbReference>
<accession>A0A6J7DBU9</accession>
<name>A0A6J7DBU9_9ZZZZ</name>
<keyword evidence="1" id="KW-0472">Membrane</keyword>
<dbReference type="CDD" id="cd05154">
    <property type="entry name" value="ACAD10_11_N-like"/>
    <property type="match status" value="1"/>
</dbReference>
<organism evidence="3">
    <name type="scientific">freshwater metagenome</name>
    <dbReference type="NCBI Taxonomy" id="449393"/>
    <lineage>
        <taxon>unclassified sequences</taxon>
        <taxon>metagenomes</taxon>
        <taxon>ecological metagenomes</taxon>
    </lineage>
</organism>
<dbReference type="Pfam" id="PF01636">
    <property type="entry name" value="APH"/>
    <property type="match status" value="1"/>
</dbReference>
<feature type="transmembrane region" description="Helical" evidence="1">
    <location>
        <begin position="285"/>
        <end position="308"/>
    </location>
</feature>
<gene>
    <name evidence="3" type="ORF">UFOPK3423_00520</name>
</gene>
<dbReference type="Gene3D" id="3.30.200.20">
    <property type="entry name" value="Phosphorylase Kinase, domain 1"/>
    <property type="match status" value="1"/>
</dbReference>
<dbReference type="AlphaFoldDB" id="A0A6J7DBU9"/>
<dbReference type="InterPro" id="IPR011009">
    <property type="entry name" value="Kinase-like_dom_sf"/>
</dbReference>
<dbReference type="InterPro" id="IPR051678">
    <property type="entry name" value="AGP_Transferase"/>
</dbReference>
<dbReference type="InterPro" id="IPR041726">
    <property type="entry name" value="ACAD10_11_N"/>
</dbReference>
<sequence length="344" mass="39284">MNETLVPDWDTVRFVSLDRTSGGVSYETWIIDIAEGEAPDARRFTFVLRREPLRGPLEPYNVLFEAEVIDRLGATAVPVAPLLATCEDRSIIGRRFSVLGFVEGEVPDYRSITTREDWQDEGRRRVMTTEFLRVLAEIQRVDWTQIPSLAAAHGGPVTERERLHRLIDAMESASDRAMAGWVPLPIFRDAVRWCRDNAPDGPPEGMVLHHGDYKIGNWLWKDDTIQAILDWEGAMVADPLQDLGYACHPAMRESHPELMAMLAPIDEFLAIYEEQTGRTVDRQRLHYYVIYAMLFHTYTLLMGLPSIVEWDGDMRMATGYAKLNQVTRMLVDQIEAYEEGRGVL</sequence>
<evidence type="ECO:0000313" key="3">
    <source>
        <dbReference type="EMBL" id="CAB4866708.1"/>
    </source>
</evidence>
<dbReference type="PANTHER" id="PTHR21310">
    <property type="entry name" value="AMINOGLYCOSIDE PHOSPHOTRANSFERASE-RELATED-RELATED"/>
    <property type="match status" value="1"/>
</dbReference>
<proteinExistence type="predicted"/>
<feature type="domain" description="Aminoglycoside phosphotransferase" evidence="2">
    <location>
        <begin position="42"/>
        <end position="262"/>
    </location>
</feature>
<dbReference type="Gene3D" id="3.90.1200.10">
    <property type="match status" value="1"/>
</dbReference>
<evidence type="ECO:0000256" key="1">
    <source>
        <dbReference type="SAM" id="Phobius"/>
    </source>
</evidence>
<reference evidence="3" key="1">
    <citation type="submission" date="2020-05" db="EMBL/GenBank/DDBJ databases">
        <authorList>
            <person name="Chiriac C."/>
            <person name="Salcher M."/>
            <person name="Ghai R."/>
            <person name="Kavagutti S V."/>
        </authorList>
    </citation>
    <scope>NUCLEOTIDE SEQUENCE</scope>
</reference>
<dbReference type="PANTHER" id="PTHR21310:SF40">
    <property type="entry name" value="AMINOGLYCOSIDE PHOSPHOTRANSFERASE DOMAIN-CONTAINING PROTEIN-RELATED"/>
    <property type="match status" value="1"/>
</dbReference>
<dbReference type="InterPro" id="IPR002575">
    <property type="entry name" value="Aminoglycoside_PTrfase"/>
</dbReference>
<keyword evidence="1" id="KW-1133">Transmembrane helix</keyword>
<evidence type="ECO:0000259" key="2">
    <source>
        <dbReference type="Pfam" id="PF01636"/>
    </source>
</evidence>
<keyword evidence="1" id="KW-0812">Transmembrane</keyword>
<protein>
    <submittedName>
        <fullName evidence="3">Unannotated protein</fullName>
    </submittedName>
</protein>